<name>A0A078AZ69_STYLE</name>
<gene>
    <name evidence="1" type="primary">Contig1807.g1957</name>
    <name evidence="1" type="ORF">STYLEM_16499</name>
</gene>
<dbReference type="Proteomes" id="UP000039865">
    <property type="component" value="Unassembled WGS sequence"/>
</dbReference>
<accession>A0A078AZ69</accession>
<organism evidence="1 2">
    <name type="scientific">Stylonychia lemnae</name>
    <name type="common">Ciliate</name>
    <dbReference type="NCBI Taxonomy" id="5949"/>
    <lineage>
        <taxon>Eukaryota</taxon>
        <taxon>Sar</taxon>
        <taxon>Alveolata</taxon>
        <taxon>Ciliophora</taxon>
        <taxon>Intramacronucleata</taxon>
        <taxon>Spirotrichea</taxon>
        <taxon>Stichotrichia</taxon>
        <taxon>Sporadotrichida</taxon>
        <taxon>Oxytrichidae</taxon>
        <taxon>Stylonychinae</taxon>
        <taxon>Stylonychia</taxon>
    </lineage>
</organism>
<keyword evidence="2" id="KW-1185">Reference proteome</keyword>
<reference evidence="1 2" key="1">
    <citation type="submission" date="2014-06" db="EMBL/GenBank/DDBJ databases">
        <authorList>
            <person name="Swart Estienne"/>
        </authorList>
    </citation>
    <scope>NUCLEOTIDE SEQUENCE [LARGE SCALE GENOMIC DNA]</scope>
    <source>
        <strain evidence="1 2">130c</strain>
    </source>
</reference>
<dbReference type="AlphaFoldDB" id="A0A078AZ69"/>
<protein>
    <submittedName>
        <fullName evidence="1">Uncharacterized protein</fullName>
    </submittedName>
</protein>
<evidence type="ECO:0000313" key="2">
    <source>
        <dbReference type="Proteomes" id="UP000039865"/>
    </source>
</evidence>
<dbReference type="OrthoDB" id="327821at2759"/>
<sequence>MFRLINLQLKFGDGITGDFSIEYIDLTLDQKIITFAGYGYSNSSFTNIPIIGAYAKYDQISKVTWLKTLKSSQQVSRVSAIALSYTQEYLLVTVSNMFGLLLLNVQNGQMIYSGIGQTQTYDEIPNYGALMDKNDDIFVIYQTQTQNNVIIQKFSFDLKQTIWKQVLIESGKPSAISLIKIDTTTAESTIWNLEFTKSDFYNAKTYDLRVEGKYAAGCFYSEKLAGYIAFNEDSNDFNVKYLTNSGFLCLGIHLLPNSSIAFFYRLQSTGVDIRYWMTYDPFGDSNLQFQLYSFNYASQYGINSKFQYFKSVDWMHFYFIGNDGGQKTKGFIESNFPSQSCREPPKLRDQSSRNKIDAGLMIKILQKIGVSNGFTNQNISIQTVDTTKTILTSNENCEQPVLVTIQNPIVYNPSFICQVNQPCNIEIGQYYLPQNCTDAPQLVYTLLDSQNQSFPLIYQQLMVDDFVNITFNPSYQQIGIRKYQITAQMLLNGQVYIENTDVNFNVTVQDICQSSFNFLNIPNLQDYYYLVGSSPILIDFKSISWEPAHCSDEIIFTSNLPEFITLNS</sequence>
<dbReference type="InParanoid" id="A0A078AZ69"/>
<dbReference type="EMBL" id="CCKQ01015575">
    <property type="protein sequence ID" value="CDW87396.1"/>
    <property type="molecule type" value="Genomic_DNA"/>
</dbReference>
<proteinExistence type="predicted"/>
<evidence type="ECO:0000313" key="1">
    <source>
        <dbReference type="EMBL" id="CDW87396.1"/>
    </source>
</evidence>